<dbReference type="Proteomes" id="UP000054485">
    <property type="component" value="Unassembled WGS sequence"/>
</dbReference>
<feature type="region of interest" description="Disordered" evidence="1">
    <location>
        <begin position="76"/>
        <end position="101"/>
    </location>
</feature>
<gene>
    <name evidence="2" type="ORF">CY34DRAFT_804303</name>
</gene>
<evidence type="ECO:0000313" key="2">
    <source>
        <dbReference type="EMBL" id="KIK42980.1"/>
    </source>
</evidence>
<protein>
    <submittedName>
        <fullName evidence="2">Unplaced genomic scaffold CY34scaffold_93, whole genome shotgun sequence</fullName>
    </submittedName>
</protein>
<dbReference type="OrthoDB" id="3353448at2759"/>
<sequence length="101" mass="12147">MNPFRRNEHHHERNRTSTRRRFHFFSKDKNRVAGGYKAALSNPRTSRQGRKHAKQELRAMGRDRETHLPFMTKVKRALGIRSSPRQNRESNRRQERRSALL</sequence>
<feature type="region of interest" description="Disordered" evidence="1">
    <location>
        <begin position="41"/>
        <end position="62"/>
    </location>
</feature>
<dbReference type="HOGENOM" id="CLU_160876_0_0_1"/>
<dbReference type="AlphaFoldDB" id="A0A0C9ZZB1"/>
<dbReference type="EMBL" id="KN835224">
    <property type="protein sequence ID" value="KIK42980.1"/>
    <property type="molecule type" value="Genomic_DNA"/>
</dbReference>
<dbReference type="Pfam" id="PF10346">
    <property type="entry name" value="Con-6"/>
    <property type="match status" value="1"/>
</dbReference>
<reference evidence="3" key="2">
    <citation type="submission" date="2015-01" db="EMBL/GenBank/DDBJ databases">
        <title>Evolutionary Origins and Diversification of the Mycorrhizal Mutualists.</title>
        <authorList>
            <consortium name="DOE Joint Genome Institute"/>
            <consortium name="Mycorrhizal Genomics Consortium"/>
            <person name="Kohler A."/>
            <person name="Kuo A."/>
            <person name="Nagy L.G."/>
            <person name="Floudas D."/>
            <person name="Copeland A."/>
            <person name="Barry K.W."/>
            <person name="Cichocki N."/>
            <person name="Veneault-Fourrey C."/>
            <person name="LaButti K."/>
            <person name="Lindquist E.A."/>
            <person name="Lipzen A."/>
            <person name="Lundell T."/>
            <person name="Morin E."/>
            <person name="Murat C."/>
            <person name="Riley R."/>
            <person name="Ohm R."/>
            <person name="Sun H."/>
            <person name="Tunlid A."/>
            <person name="Henrissat B."/>
            <person name="Grigoriev I.V."/>
            <person name="Hibbett D.S."/>
            <person name="Martin F."/>
        </authorList>
    </citation>
    <scope>NUCLEOTIDE SEQUENCE [LARGE SCALE GENOMIC DNA]</scope>
    <source>
        <strain evidence="3">UH-Slu-Lm8-n1</strain>
    </source>
</reference>
<accession>A0A0C9ZZB1</accession>
<organism evidence="2 3">
    <name type="scientific">Suillus luteus UH-Slu-Lm8-n1</name>
    <dbReference type="NCBI Taxonomy" id="930992"/>
    <lineage>
        <taxon>Eukaryota</taxon>
        <taxon>Fungi</taxon>
        <taxon>Dikarya</taxon>
        <taxon>Basidiomycota</taxon>
        <taxon>Agaricomycotina</taxon>
        <taxon>Agaricomycetes</taxon>
        <taxon>Agaricomycetidae</taxon>
        <taxon>Boletales</taxon>
        <taxon>Suillineae</taxon>
        <taxon>Suillaceae</taxon>
        <taxon>Suillus</taxon>
    </lineage>
</organism>
<evidence type="ECO:0000256" key="1">
    <source>
        <dbReference type="SAM" id="MobiDB-lite"/>
    </source>
</evidence>
<name>A0A0C9ZZB1_9AGAM</name>
<evidence type="ECO:0000313" key="3">
    <source>
        <dbReference type="Proteomes" id="UP000054485"/>
    </source>
</evidence>
<reference evidence="2 3" key="1">
    <citation type="submission" date="2014-04" db="EMBL/GenBank/DDBJ databases">
        <authorList>
            <consortium name="DOE Joint Genome Institute"/>
            <person name="Kuo A."/>
            <person name="Ruytinx J."/>
            <person name="Rineau F."/>
            <person name="Colpaert J."/>
            <person name="Kohler A."/>
            <person name="Nagy L.G."/>
            <person name="Floudas D."/>
            <person name="Copeland A."/>
            <person name="Barry K.W."/>
            <person name="Cichocki N."/>
            <person name="Veneault-Fourrey C."/>
            <person name="LaButti K."/>
            <person name="Lindquist E.A."/>
            <person name="Lipzen A."/>
            <person name="Lundell T."/>
            <person name="Morin E."/>
            <person name="Murat C."/>
            <person name="Sun H."/>
            <person name="Tunlid A."/>
            <person name="Henrissat B."/>
            <person name="Grigoriev I.V."/>
            <person name="Hibbett D.S."/>
            <person name="Martin F."/>
            <person name="Nordberg H.P."/>
            <person name="Cantor M.N."/>
            <person name="Hua S.X."/>
        </authorList>
    </citation>
    <scope>NUCLEOTIDE SEQUENCE [LARGE SCALE GENOMIC DNA]</scope>
    <source>
        <strain evidence="2 3">UH-Slu-Lm8-n1</strain>
    </source>
</reference>
<dbReference type="InParanoid" id="A0A0C9ZZB1"/>
<dbReference type="InterPro" id="IPR018824">
    <property type="entry name" value="Conidiation-specific_6"/>
</dbReference>
<feature type="compositionally biased region" description="Basic and acidic residues" evidence="1">
    <location>
        <begin position="86"/>
        <end position="101"/>
    </location>
</feature>
<keyword evidence="3" id="KW-1185">Reference proteome</keyword>
<proteinExistence type="predicted"/>